<proteinExistence type="predicted"/>
<feature type="chain" id="PRO_5016716178" evidence="1">
    <location>
        <begin position="22"/>
        <end position="122"/>
    </location>
</feature>
<name>A0A345YCG0_9SPHN</name>
<reference evidence="3" key="1">
    <citation type="submission" date="2018-07" db="EMBL/GenBank/DDBJ databases">
        <title>Genome sequence of Erythrobacter strain YH-07, an antagonistic bacterium isolated from Yellow Sea.</title>
        <authorList>
            <person name="Tang T."/>
            <person name="Liu Q."/>
            <person name="Sun X."/>
        </authorList>
    </citation>
    <scope>NUCLEOTIDE SEQUENCE [LARGE SCALE GENOMIC DNA]</scope>
    <source>
        <strain evidence="3">YH-07</strain>
    </source>
</reference>
<keyword evidence="3" id="KW-1185">Reference proteome</keyword>
<dbReference type="OrthoDB" id="7582310at2"/>
<protein>
    <submittedName>
        <fullName evidence="2">Uncharacterized protein</fullName>
    </submittedName>
</protein>
<keyword evidence="1" id="KW-0732">Signal</keyword>
<sequence length="122" mass="13057">MSTILASLALSFMQAATGAPAAAATDLPDLTLEQASGLRCSVAFGLVHRAQRDGELANYPVMAERGQEFFVRTTARLMDELGADRDTIMGLVVREHEEFGGSPERLDEVMPACLLMLDASGL</sequence>
<gene>
    <name evidence="2" type="ORF">DVR09_04060</name>
</gene>
<evidence type="ECO:0000313" key="3">
    <source>
        <dbReference type="Proteomes" id="UP000254508"/>
    </source>
</evidence>
<dbReference type="AlphaFoldDB" id="A0A345YCG0"/>
<evidence type="ECO:0000313" key="2">
    <source>
        <dbReference type="EMBL" id="AXK41612.1"/>
    </source>
</evidence>
<accession>A0A345YCG0</accession>
<dbReference type="RefSeq" id="WP_115415799.1">
    <property type="nucleotide sequence ID" value="NZ_CP031357.1"/>
</dbReference>
<feature type="signal peptide" evidence="1">
    <location>
        <begin position="1"/>
        <end position="21"/>
    </location>
</feature>
<dbReference type="EMBL" id="CP031357">
    <property type="protein sequence ID" value="AXK41612.1"/>
    <property type="molecule type" value="Genomic_DNA"/>
</dbReference>
<evidence type="ECO:0000256" key="1">
    <source>
        <dbReference type="SAM" id="SignalP"/>
    </source>
</evidence>
<dbReference type="Proteomes" id="UP000254508">
    <property type="component" value="Chromosome"/>
</dbReference>
<dbReference type="KEGG" id="err:DVR09_04060"/>
<organism evidence="2 3">
    <name type="scientific">Erythrobacter aureus</name>
    <dbReference type="NCBI Taxonomy" id="2182384"/>
    <lineage>
        <taxon>Bacteria</taxon>
        <taxon>Pseudomonadati</taxon>
        <taxon>Pseudomonadota</taxon>
        <taxon>Alphaproteobacteria</taxon>
        <taxon>Sphingomonadales</taxon>
        <taxon>Erythrobacteraceae</taxon>
        <taxon>Erythrobacter/Porphyrobacter group</taxon>
        <taxon>Erythrobacter</taxon>
    </lineage>
</organism>